<evidence type="ECO:0000256" key="2">
    <source>
        <dbReference type="ARBA" id="ARBA00023125"/>
    </source>
</evidence>
<dbReference type="InterPro" id="IPR036390">
    <property type="entry name" value="WH_DNA-bd_sf"/>
</dbReference>
<evidence type="ECO:0000259" key="4">
    <source>
        <dbReference type="Pfam" id="PF00392"/>
    </source>
</evidence>
<comment type="caution">
    <text evidence="5">The sequence shown here is derived from an EMBL/GenBank/DDBJ whole genome shotgun (WGS) entry which is preliminary data.</text>
</comment>
<gene>
    <name evidence="5" type="ORF">ACFPZI_15500</name>
</gene>
<keyword evidence="6" id="KW-1185">Reference proteome</keyword>
<feature type="domain" description="HTH gntR-type" evidence="4">
    <location>
        <begin position="2"/>
        <end position="33"/>
    </location>
</feature>
<sequence length="34" mass="3604">MEFGVAPSTVAKAVRDLKRRGLVTASPGWGTFVV</sequence>
<reference evidence="6" key="1">
    <citation type="journal article" date="2019" name="Int. J. Syst. Evol. Microbiol.">
        <title>The Global Catalogue of Microorganisms (GCM) 10K type strain sequencing project: providing services to taxonomists for standard genome sequencing and annotation.</title>
        <authorList>
            <consortium name="The Broad Institute Genomics Platform"/>
            <consortium name="The Broad Institute Genome Sequencing Center for Infectious Disease"/>
            <person name="Wu L."/>
            <person name="Ma J."/>
        </authorList>
    </citation>
    <scope>NUCLEOTIDE SEQUENCE [LARGE SCALE GENOMIC DNA]</scope>
    <source>
        <strain evidence="6">JCM 10411</strain>
    </source>
</reference>
<dbReference type="Gene3D" id="1.10.10.10">
    <property type="entry name" value="Winged helix-like DNA-binding domain superfamily/Winged helix DNA-binding domain"/>
    <property type="match status" value="1"/>
</dbReference>
<dbReference type="Proteomes" id="UP001596180">
    <property type="component" value="Unassembled WGS sequence"/>
</dbReference>
<evidence type="ECO:0000313" key="5">
    <source>
        <dbReference type="EMBL" id="MFC5853180.1"/>
    </source>
</evidence>
<evidence type="ECO:0000256" key="1">
    <source>
        <dbReference type="ARBA" id="ARBA00023015"/>
    </source>
</evidence>
<protein>
    <submittedName>
        <fullName evidence="5">GntR family transcriptional regulator</fullName>
    </submittedName>
</protein>
<dbReference type="SUPFAM" id="SSF46785">
    <property type="entry name" value="Winged helix' DNA-binding domain"/>
    <property type="match status" value="1"/>
</dbReference>
<evidence type="ECO:0000256" key="3">
    <source>
        <dbReference type="ARBA" id="ARBA00023163"/>
    </source>
</evidence>
<keyword evidence="3" id="KW-0804">Transcription</keyword>
<dbReference type="EMBL" id="JBHSOA010000030">
    <property type="protein sequence ID" value="MFC5853180.1"/>
    <property type="molecule type" value="Genomic_DNA"/>
</dbReference>
<dbReference type="RefSeq" id="WP_381363433.1">
    <property type="nucleotide sequence ID" value="NZ_JBHSOA010000030.1"/>
</dbReference>
<accession>A0ABW1DYE9</accession>
<dbReference type="InterPro" id="IPR000524">
    <property type="entry name" value="Tscrpt_reg_HTH_GntR"/>
</dbReference>
<keyword evidence="2" id="KW-0238">DNA-binding</keyword>
<evidence type="ECO:0000313" key="6">
    <source>
        <dbReference type="Proteomes" id="UP001596180"/>
    </source>
</evidence>
<organism evidence="5 6">
    <name type="scientific">Streptomyces chlorus</name>
    <dbReference type="NCBI Taxonomy" id="887452"/>
    <lineage>
        <taxon>Bacteria</taxon>
        <taxon>Bacillati</taxon>
        <taxon>Actinomycetota</taxon>
        <taxon>Actinomycetes</taxon>
        <taxon>Kitasatosporales</taxon>
        <taxon>Streptomycetaceae</taxon>
        <taxon>Streptomyces</taxon>
    </lineage>
</organism>
<dbReference type="Pfam" id="PF00392">
    <property type="entry name" value="GntR"/>
    <property type="match status" value="1"/>
</dbReference>
<proteinExistence type="predicted"/>
<dbReference type="InterPro" id="IPR036388">
    <property type="entry name" value="WH-like_DNA-bd_sf"/>
</dbReference>
<keyword evidence="1" id="KW-0805">Transcription regulation</keyword>
<name>A0ABW1DYE9_9ACTN</name>